<evidence type="ECO:0000256" key="2">
    <source>
        <dbReference type="ARBA" id="ARBA00005892"/>
    </source>
</evidence>
<keyword evidence="3" id="KW-0813">Transport</keyword>
<comment type="similarity">
    <text evidence="2">Belongs to the NUP186/NUP192/NUP205 family.</text>
</comment>
<dbReference type="PANTHER" id="PTHR31344">
    <property type="entry name" value="NUCLEAR PORE COMPLEX PROTEIN NUP205"/>
    <property type="match status" value="1"/>
</dbReference>
<evidence type="ECO:0000256" key="3">
    <source>
        <dbReference type="ARBA" id="ARBA00022448"/>
    </source>
</evidence>
<dbReference type="PANTHER" id="PTHR31344:SF0">
    <property type="entry name" value="NUCLEAR PORE COMPLEX PROTEIN NUP205"/>
    <property type="match status" value="1"/>
</dbReference>
<dbReference type="SUPFAM" id="SSF48371">
    <property type="entry name" value="ARM repeat"/>
    <property type="match status" value="1"/>
</dbReference>
<evidence type="ECO:0000256" key="4">
    <source>
        <dbReference type="ARBA" id="ARBA00023242"/>
    </source>
</evidence>
<keyword evidence="6" id="KW-1185">Reference proteome</keyword>
<accession>A0A6A6WKA7</accession>
<keyword evidence="4" id="KW-0539">Nucleus</keyword>
<dbReference type="Proteomes" id="UP000799437">
    <property type="component" value="Unassembled WGS sequence"/>
</dbReference>
<comment type="subcellular location">
    <subcellularLocation>
        <location evidence="1">Nucleus</location>
    </subcellularLocation>
</comment>
<proteinExistence type="inferred from homology"/>
<organism evidence="5 6">
    <name type="scientific">Pseudovirgaria hyperparasitica</name>
    <dbReference type="NCBI Taxonomy" id="470096"/>
    <lineage>
        <taxon>Eukaryota</taxon>
        <taxon>Fungi</taxon>
        <taxon>Dikarya</taxon>
        <taxon>Ascomycota</taxon>
        <taxon>Pezizomycotina</taxon>
        <taxon>Dothideomycetes</taxon>
        <taxon>Dothideomycetes incertae sedis</taxon>
        <taxon>Acrospermales</taxon>
        <taxon>Acrospermaceae</taxon>
        <taxon>Pseudovirgaria</taxon>
    </lineage>
</organism>
<dbReference type="InterPro" id="IPR016024">
    <property type="entry name" value="ARM-type_fold"/>
</dbReference>
<evidence type="ECO:0000256" key="1">
    <source>
        <dbReference type="ARBA" id="ARBA00004123"/>
    </source>
</evidence>
<name>A0A6A6WKA7_9PEZI</name>
<dbReference type="OrthoDB" id="2019644at2759"/>
<dbReference type="RefSeq" id="XP_033605061.1">
    <property type="nucleotide sequence ID" value="XM_033747804.1"/>
</dbReference>
<dbReference type="GO" id="GO:0017056">
    <property type="term" value="F:structural constituent of nuclear pore"/>
    <property type="evidence" value="ECO:0007669"/>
    <property type="project" value="TreeGrafter"/>
</dbReference>
<dbReference type="InterPro" id="IPR021827">
    <property type="entry name" value="Nup186/Nup192/Nup205"/>
</dbReference>
<sequence>MADASSLESLQDLHRDLQALSESRLPVLDRLWLQLEARVDDFRNLLDQKRRDDGSRQKVVQDSSIVFDDGEYSVNDDFREQSIQLANTLDLDELESAQLLHTASKESNELDRPPFFGALIRYQQRRHFLLECLRLVIKISQEGQEDDELHDDVTQNLEIVKREIYNTRTGNAGNGVLFWKKCLAAMGEIEKRLQDLHDRYIKLSMMERSPSAEIEELIKLEKASLTRQHESLAGICCYMTKETSPGIDGFSVTQEAAKRLDKHDAILIHYVPILTLLISSLGPTEAKNISLREARTLHKSIVSTTESAGWGVRSFQATVIAYWLAEYSGRYVEASTESPLQGVDLSAEADERSKVFMDSIKDGALHFMLSICQGLRPDRWYDPARAGLVSLLLKDAATLPSDTVPFTEDFQVLVMEQLQGFVDAFISHMPDTLRKLKVEEDEQRRQLQSRFQRDHVEYELHLERFLIIICFAYDGSSDAAVAFWNEPEGNLYGFLQWAAKRQTTPRVAAFCEMLRAISVGEDCAEAAHRFLQEEAPQMTIRSRRSTSLSYSQIFTELQFYSSSVGDKNAGIQGVTQTAPLSATDQIVEPESAMMLESYLRLLAHLCSQSSVARDWVLQTANIVPMLLTLCQSHLESRLRASTFSALSSFLSHKTTAIAFHIWTYLDTWLHTGLNTHGKPGPQLKTPQEYVWHTIASGYEESNAFVELLRALIAPPSDDSGLRDSLPFPENLGSSHRMPGIDNYIDFVMGRIFAEKQDGLEPLQRRVMRWNCLNFISTCLGSFNEDLIVLANVAQASVDVDTAMQSSSLSTYMQLHPFARVMEWMFNDKVIQTLFETAHQDIHEVNDALPDSPLVLSLLSSIEVMNQIMSLQSTYLDLVRPLIKLNSTNRKVPVANAAIASFEDAVYTNLTLIVDLGLYCGTGHQDLTIASLRLLERLSASRKLNGPSDGVSNRSGRSKMIGVVEKDHDAERIARALVSEMQVDEREVMAGPESSGYIIKTTILNFLNGCLRVSPSRPCLAHLLLGFSTSENQLIISDEGLFARGDSLFHAIVQIATYYPDEEQDSFLSWLTGLKRSCFEVLQRLWRSPLSSSITMSELRANNFLYDILLRQHIITPDTQWEGASVDDETFYMSDSALAFQSYLTMRSTLYDYMGRELRWVSQENITSSKGKVQSAIMGTTILLNGESIRNSSILDLYDFMEVVANRPQIPEMQLMSMEGLNFEVCREPGNDYYNLASAAQLITLRRNTLKREGRLQSLEEEQALEEQGQMILSLLHGMNQQKSVAFSQKDLLRAWVQAITIILENGDFDDAGRTNFILQILQLITPKIDNAYQDDTNVAVELLRLSKTLLQHVNFTSPTFEDITSGGYANDRMFQLFKTALSGIYTAVAEPLLRETCYQICYRYQLNASRKHKQLRRYIIQAIEAAGDYYLEVICEDAYAGQGTCRVSALMFLESLVHLSIQERSKHILERLVRFNFISLCVDSIKTMPTDLHAAAAPDIPLLISSYSAILSLLLRIAQTSTGAAHVLNSGLFCAVRESGIFAADPDIGLEIDNPHALAKYFDLLLEVLRVINAVVLSRGPQNRGTIAQGREFLKENRNTMVSVFKRNAGVGGVRLDRNIDLDDLVDNFTLLITATGFLEHEEKESTQKSPIGYYS</sequence>
<dbReference type="Pfam" id="PF11894">
    <property type="entry name" value="Nup192"/>
    <property type="match status" value="1"/>
</dbReference>
<reference evidence="5" key="1">
    <citation type="journal article" date="2020" name="Stud. Mycol.">
        <title>101 Dothideomycetes genomes: a test case for predicting lifestyles and emergence of pathogens.</title>
        <authorList>
            <person name="Haridas S."/>
            <person name="Albert R."/>
            <person name="Binder M."/>
            <person name="Bloem J."/>
            <person name="Labutti K."/>
            <person name="Salamov A."/>
            <person name="Andreopoulos B."/>
            <person name="Baker S."/>
            <person name="Barry K."/>
            <person name="Bills G."/>
            <person name="Bluhm B."/>
            <person name="Cannon C."/>
            <person name="Castanera R."/>
            <person name="Culley D."/>
            <person name="Daum C."/>
            <person name="Ezra D."/>
            <person name="Gonzalez J."/>
            <person name="Henrissat B."/>
            <person name="Kuo A."/>
            <person name="Liang C."/>
            <person name="Lipzen A."/>
            <person name="Lutzoni F."/>
            <person name="Magnuson J."/>
            <person name="Mondo S."/>
            <person name="Nolan M."/>
            <person name="Ohm R."/>
            <person name="Pangilinan J."/>
            <person name="Park H.-J."/>
            <person name="Ramirez L."/>
            <person name="Alfaro M."/>
            <person name="Sun H."/>
            <person name="Tritt A."/>
            <person name="Yoshinaga Y."/>
            <person name="Zwiers L.-H."/>
            <person name="Turgeon B."/>
            <person name="Goodwin S."/>
            <person name="Spatafora J."/>
            <person name="Crous P."/>
            <person name="Grigoriev I."/>
        </authorList>
    </citation>
    <scope>NUCLEOTIDE SEQUENCE</scope>
    <source>
        <strain evidence="5">CBS 121739</strain>
    </source>
</reference>
<gene>
    <name evidence="5" type="ORF">EJ05DRAFT_506315</name>
</gene>
<protein>
    <submittedName>
        <fullName evidence="5">Nuclear pore complex subunit</fullName>
    </submittedName>
</protein>
<dbReference type="EMBL" id="ML996565">
    <property type="protein sequence ID" value="KAF2762610.1"/>
    <property type="molecule type" value="Genomic_DNA"/>
</dbReference>
<evidence type="ECO:0000313" key="6">
    <source>
        <dbReference type="Proteomes" id="UP000799437"/>
    </source>
</evidence>
<evidence type="ECO:0000313" key="5">
    <source>
        <dbReference type="EMBL" id="KAF2762610.1"/>
    </source>
</evidence>
<dbReference type="GeneID" id="54488858"/>
<dbReference type="GO" id="GO:0006999">
    <property type="term" value="P:nuclear pore organization"/>
    <property type="evidence" value="ECO:0007669"/>
    <property type="project" value="TreeGrafter"/>
</dbReference>
<dbReference type="GO" id="GO:0044611">
    <property type="term" value="C:nuclear pore inner ring"/>
    <property type="evidence" value="ECO:0007669"/>
    <property type="project" value="TreeGrafter"/>
</dbReference>